<dbReference type="EMBL" id="JAUEPO010000003">
    <property type="protein sequence ID" value="KAK3327533.1"/>
    <property type="molecule type" value="Genomic_DNA"/>
</dbReference>
<reference evidence="2" key="2">
    <citation type="submission" date="2023-06" db="EMBL/GenBank/DDBJ databases">
        <authorList>
            <consortium name="Lawrence Berkeley National Laboratory"/>
            <person name="Haridas S."/>
            <person name="Hensen N."/>
            <person name="Bonometti L."/>
            <person name="Westerberg I."/>
            <person name="Brannstrom I.O."/>
            <person name="Guillou S."/>
            <person name="Cros-Aarteil S."/>
            <person name="Calhoun S."/>
            <person name="Kuo A."/>
            <person name="Mondo S."/>
            <person name="Pangilinan J."/>
            <person name="Riley R."/>
            <person name="Labutti K."/>
            <person name="Andreopoulos B."/>
            <person name="Lipzen A."/>
            <person name="Chen C."/>
            <person name="Yanf M."/>
            <person name="Daum C."/>
            <person name="Ng V."/>
            <person name="Clum A."/>
            <person name="Steindorff A."/>
            <person name="Ohm R."/>
            <person name="Martin F."/>
            <person name="Silar P."/>
            <person name="Natvig D."/>
            <person name="Lalanne C."/>
            <person name="Gautier V."/>
            <person name="Ament-Velasquez S.L."/>
            <person name="Kruys A."/>
            <person name="Hutchinson M.I."/>
            <person name="Powell A.J."/>
            <person name="Barry K."/>
            <person name="Miller A.N."/>
            <person name="Grigoriev I.V."/>
            <person name="Debuchy R."/>
            <person name="Gladieux P."/>
            <person name="Thoren M.H."/>
            <person name="Johannesson H."/>
        </authorList>
    </citation>
    <scope>NUCLEOTIDE SEQUENCE</scope>
    <source>
        <strain evidence="2">SMH4131-1</strain>
    </source>
</reference>
<keyword evidence="3" id="KW-1185">Reference proteome</keyword>
<name>A0AAE0IM86_9PEZI</name>
<protein>
    <recommendedName>
        <fullName evidence="1">Protein kinase domain-containing protein</fullName>
    </recommendedName>
</protein>
<organism evidence="2 3">
    <name type="scientific">Cercophora scortea</name>
    <dbReference type="NCBI Taxonomy" id="314031"/>
    <lineage>
        <taxon>Eukaryota</taxon>
        <taxon>Fungi</taxon>
        <taxon>Dikarya</taxon>
        <taxon>Ascomycota</taxon>
        <taxon>Pezizomycotina</taxon>
        <taxon>Sordariomycetes</taxon>
        <taxon>Sordariomycetidae</taxon>
        <taxon>Sordariales</taxon>
        <taxon>Lasiosphaeriaceae</taxon>
        <taxon>Cercophora</taxon>
    </lineage>
</organism>
<sequence length="304" mass="34659">MGDSGRVYAHGEVLQRRQDPKLNIFKARSGNEYFVFKRVPKPCCELSQRFAAEFTGSRQLRMQLDSNREEHILIYPYFRDTLLALTKSDPDLSVAWRKGKLHCVGEALPELHSKNWIHIYVKPDDVLVNWSSDEDDIKTIGDVALGDFDIASKAEKLRETPSQSQGIYVNVNLETLLVQYMYVFGGGTFLILSSNEYQALPRYGITPERAMLTQYFIYFGPVNKGILRQVYSEVWGNTLKSVSHAAELAREENGNLRFEHWGQDLGLAMRDVISGMVKPDPTARLTMDQVMAHPYWQEGAEEGT</sequence>
<dbReference type="AlphaFoldDB" id="A0AAE0IM86"/>
<dbReference type="Proteomes" id="UP001286456">
    <property type="component" value="Unassembled WGS sequence"/>
</dbReference>
<feature type="domain" description="Protein kinase" evidence="1">
    <location>
        <begin position="1"/>
        <end position="296"/>
    </location>
</feature>
<proteinExistence type="predicted"/>
<evidence type="ECO:0000259" key="1">
    <source>
        <dbReference type="PROSITE" id="PS50011"/>
    </source>
</evidence>
<gene>
    <name evidence="2" type="ORF">B0T19DRAFT_441503</name>
</gene>
<dbReference type="GO" id="GO:0005524">
    <property type="term" value="F:ATP binding"/>
    <property type="evidence" value="ECO:0007669"/>
    <property type="project" value="InterPro"/>
</dbReference>
<dbReference type="InterPro" id="IPR000719">
    <property type="entry name" value="Prot_kinase_dom"/>
</dbReference>
<evidence type="ECO:0000313" key="3">
    <source>
        <dbReference type="Proteomes" id="UP001286456"/>
    </source>
</evidence>
<evidence type="ECO:0000313" key="2">
    <source>
        <dbReference type="EMBL" id="KAK3327533.1"/>
    </source>
</evidence>
<accession>A0AAE0IM86</accession>
<comment type="caution">
    <text evidence="2">The sequence shown here is derived from an EMBL/GenBank/DDBJ whole genome shotgun (WGS) entry which is preliminary data.</text>
</comment>
<dbReference type="GO" id="GO:0004672">
    <property type="term" value="F:protein kinase activity"/>
    <property type="evidence" value="ECO:0007669"/>
    <property type="project" value="InterPro"/>
</dbReference>
<dbReference type="PROSITE" id="PS50011">
    <property type="entry name" value="PROTEIN_KINASE_DOM"/>
    <property type="match status" value="1"/>
</dbReference>
<dbReference type="SUPFAM" id="SSF56112">
    <property type="entry name" value="Protein kinase-like (PK-like)"/>
    <property type="match status" value="1"/>
</dbReference>
<dbReference type="Gene3D" id="1.10.510.10">
    <property type="entry name" value="Transferase(Phosphotransferase) domain 1"/>
    <property type="match status" value="2"/>
</dbReference>
<dbReference type="SMART" id="SM00220">
    <property type="entry name" value="S_TKc"/>
    <property type="match status" value="1"/>
</dbReference>
<dbReference type="InterPro" id="IPR011009">
    <property type="entry name" value="Kinase-like_dom_sf"/>
</dbReference>
<reference evidence="2" key="1">
    <citation type="journal article" date="2023" name="Mol. Phylogenet. Evol.">
        <title>Genome-scale phylogeny and comparative genomics of the fungal order Sordariales.</title>
        <authorList>
            <person name="Hensen N."/>
            <person name="Bonometti L."/>
            <person name="Westerberg I."/>
            <person name="Brannstrom I.O."/>
            <person name="Guillou S."/>
            <person name="Cros-Aarteil S."/>
            <person name="Calhoun S."/>
            <person name="Haridas S."/>
            <person name="Kuo A."/>
            <person name="Mondo S."/>
            <person name="Pangilinan J."/>
            <person name="Riley R."/>
            <person name="LaButti K."/>
            <person name="Andreopoulos B."/>
            <person name="Lipzen A."/>
            <person name="Chen C."/>
            <person name="Yan M."/>
            <person name="Daum C."/>
            <person name="Ng V."/>
            <person name="Clum A."/>
            <person name="Steindorff A."/>
            <person name="Ohm R.A."/>
            <person name="Martin F."/>
            <person name="Silar P."/>
            <person name="Natvig D.O."/>
            <person name="Lalanne C."/>
            <person name="Gautier V."/>
            <person name="Ament-Velasquez S.L."/>
            <person name="Kruys A."/>
            <person name="Hutchinson M.I."/>
            <person name="Powell A.J."/>
            <person name="Barry K."/>
            <person name="Miller A.N."/>
            <person name="Grigoriev I.V."/>
            <person name="Debuchy R."/>
            <person name="Gladieux P."/>
            <person name="Hiltunen Thoren M."/>
            <person name="Johannesson H."/>
        </authorList>
    </citation>
    <scope>NUCLEOTIDE SEQUENCE</scope>
    <source>
        <strain evidence="2">SMH4131-1</strain>
    </source>
</reference>